<reference evidence="3" key="1">
    <citation type="journal article" date="2011" name="Nature">
        <title>Genome sequence and analysis of the tuber crop potato.</title>
        <authorList>
            <consortium name="The Potato Genome Sequencing Consortium"/>
        </authorList>
    </citation>
    <scope>NUCLEOTIDE SEQUENCE [LARGE SCALE GENOMIC DNA]</scope>
    <source>
        <strain evidence="3">cv. DM1-3 516 R44</strain>
    </source>
</reference>
<accession>M1D9F0</accession>
<dbReference type="InParanoid" id="M1D9F0"/>
<protein>
    <submittedName>
        <fullName evidence="2">Uncharacterized protein</fullName>
    </submittedName>
</protein>
<name>M1D9F0_SOLTU</name>
<dbReference type="PaxDb" id="4113-PGSC0003DMT400085394"/>
<keyword evidence="3" id="KW-1185">Reference proteome</keyword>
<dbReference type="Proteomes" id="UP000011115">
    <property type="component" value="Unassembled WGS sequence"/>
</dbReference>
<proteinExistence type="predicted"/>
<sequence>MTKPNKEGSNTPLRGKGNDKTVELSDASSDSASVYTNDPIPYDSESMDSDEDELMEARRNELRSKQLNDLSRIRNPQSTTLTPPVPEQAIVLAPLVQLTTLLSEERKVACDSEAINTALDMSNKINDHCQHLIRIEKLDAMKMWLAPLISDDNAPKWFAERVSREKKDLNVAAR</sequence>
<dbReference type="PANTHER" id="PTHR33180:SF31">
    <property type="entry name" value="POLYPROTEIN PROTEIN"/>
    <property type="match status" value="1"/>
</dbReference>
<evidence type="ECO:0000313" key="3">
    <source>
        <dbReference type="Proteomes" id="UP000011115"/>
    </source>
</evidence>
<dbReference type="PANTHER" id="PTHR33180">
    <property type="entry name" value="PHOTOSYSTEM II CP43 REACTION CENTER PROTEIN"/>
    <property type="match status" value="1"/>
</dbReference>
<feature type="region of interest" description="Disordered" evidence="1">
    <location>
        <begin position="1"/>
        <end position="57"/>
    </location>
</feature>
<dbReference type="HOGENOM" id="CLU_029307_1_0_1"/>
<dbReference type="AlphaFoldDB" id="M1D9F0"/>
<reference evidence="2" key="2">
    <citation type="submission" date="2015-06" db="UniProtKB">
        <authorList>
            <consortium name="EnsemblPlants"/>
        </authorList>
    </citation>
    <scope>IDENTIFICATION</scope>
    <source>
        <strain evidence="2">DM1-3 516 R44</strain>
    </source>
</reference>
<evidence type="ECO:0000313" key="2">
    <source>
        <dbReference type="EnsemblPlants" id="PGSC0003DMT400085394"/>
    </source>
</evidence>
<organism evidence="2 3">
    <name type="scientific">Solanum tuberosum</name>
    <name type="common">Potato</name>
    <dbReference type="NCBI Taxonomy" id="4113"/>
    <lineage>
        <taxon>Eukaryota</taxon>
        <taxon>Viridiplantae</taxon>
        <taxon>Streptophyta</taxon>
        <taxon>Embryophyta</taxon>
        <taxon>Tracheophyta</taxon>
        <taxon>Spermatophyta</taxon>
        <taxon>Magnoliopsida</taxon>
        <taxon>eudicotyledons</taxon>
        <taxon>Gunneridae</taxon>
        <taxon>Pentapetalae</taxon>
        <taxon>asterids</taxon>
        <taxon>lamiids</taxon>
        <taxon>Solanales</taxon>
        <taxon>Solanaceae</taxon>
        <taxon>Solanoideae</taxon>
        <taxon>Solaneae</taxon>
        <taxon>Solanum</taxon>
    </lineage>
</organism>
<dbReference type="EnsemblPlants" id="PGSC0003DMT400085394">
    <property type="protein sequence ID" value="PGSC0003DMT400085394"/>
    <property type="gene ID" value="PGSC0003DMG400034965"/>
</dbReference>
<feature type="compositionally biased region" description="Polar residues" evidence="1">
    <location>
        <begin position="26"/>
        <end position="36"/>
    </location>
</feature>
<dbReference type="Gramene" id="PGSC0003DMT400085394">
    <property type="protein sequence ID" value="PGSC0003DMT400085394"/>
    <property type="gene ID" value="PGSC0003DMG400034965"/>
</dbReference>
<feature type="compositionally biased region" description="Acidic residues" evidence="1">
    <location>
        <begin position="45"/>
        <end position="54"/>
    </location>
</feature>
<evidence type="ECO:0000256" key="1">
    <source>
        <dbReference type="SAM" id="MobiDB-lite"/>
    </source>
</evidence>